<dbReference type="AlphaFoldDB" id="A0A1I2MNY5"/>
<dbReference type="RefSeq" id="WP_177199022.1">
    <property type="nucleotide sequence ID" value="NZ_FOOK01000008.1"/>
</dbReference>
<gene>
    <name evidence="1" type="ORF">SAMN04488025_10863</name>
</gene>
<name>A0A1I2MNY5_9BACL</name>
<accession>A0A1I2MNY5</accession>
<dbReference type="Proteomes" id="UP000198661">
    <property type="component" value="Unassembled WGS sequence"/>
</dbReference>
<organism evidence="1 2">
    <name type="scientific">Planifilum fulgidum</name>
    <dbReference type="NCBI Taxonomy" id="201973"/>
    <lineage>
        <taxon>Bacteria</taxon>
        <taxon>Bacillati</taxon>
        <taxon>Bacillota</taxon>
        <taxon>Bacilli</taxon>
        <taxon>Bacillales</taxon>
        <taxon>Thermoactinomycetaceae</taxon>
        <taxon>Planifilum</taxon>
    </lineage>
</organism>
<proteinExistence type="predicted"/>
<protein>
    <submittedName>
        <fullName evidence="1">Uncharacterized protein</fullName>
    </submittedName>
</protein>
<evidence type="ECO:0000313" key="1">
    <source>
        <dbReference type="EMBL" id="SFF90851.1"/>
    </source>
</evidence>
<reference evidence="2" key="1">
    <citation type="submission" date="2016-10" db="EMBL/GenBank/DDBJ databases">
        <authorList>
            <person name="Varghese N."/>
            <person name="Submissions S."/>
        </authorList>
    </citation>
    <scope>NUCLEOTIDE SEQUENCE [LARGE SCALE GENOMIC DNA]</scope>
    <source>
        <strain evidence="2">DSM 44945</strain>
    </source>
</reference>
<evidence type="ECO:0000313" key="2">
    <source>
        <dbReference type="Proteomes" id="UP000198661"/>
    </source>
</evidence>
<dbReference type="EMBL" id="FOOK01000008">
    <property type="protein sequence ID" value="SFF90851.1"/>
    <property type="molecule type" value="Genomic_DNA"/>
</dbReference>
<sequence length="52" mass="6050">MEFRALTERAAEAFHPLYREALQTYPEAFYRTPEEVAGSVEENAAFLRERKG</sequence>
<dbReference type="STRING" id="201973.SAMN04488025_10863"/>
<keyword evidence="2" id="KW-1185">Reference proteome</keyword>